<organism evidence="2 3">
    <name type="scientific">Obba rivulosa</name>
    <dbReference type="NCBI Taxonomy" id="1052685"/>
    <lineage>
        <taxon>Eukaryota</taxon>
        <taxon>Fungi</taxon>
        <taxon>Dikarya</taxon>
        <taxon>Basidiomycota</taxon>
        <taxon>Agaricomycotina</taxon>
        <taxon>Agaricomycetes</taxon>
        <taxon>Polyporales</taxon>
        <taxon>Gelatoporiaceae</taxon>
        <taxon>Obba</taxon>
    </lineage>
</organism>
<evidence type="ECO:0000313" key="2">
    <source>
        <dbReference type="EMBL" id="OCH93308.1"/>
    </source>
</evidence>
<accession>A0A8E2J2L2</accession>
<feature type="region of interest" description="Disordered" evidence="1">
    <location>
        <begin position="84"/>
        <end position="145"/>
    </location>
</feature>
<keyword evidence="3" id="KW-1185">Reference proteome</keyword>
<evidence type="ECO:0000313" key="3">
    <source>
        <dbReference type="Proteomes" id="UP000250043"/>
    </source>
</evidence>
<dbReference type="Proteomes" id="UP000250043">
    <property type="component" value="Unassembled WGS sequence"/>
</dbReference>
<reference evidence="2 3" key="1">
    <citation type="submission" date="2016-07" db="EMBL/GenBank/DDBJ databases">
        <title>Draft genome of the white-rot fungus Obba rivulosa 3A-2.</title>
        <authorList>
            <consortium name="DOE Joint Genome Institute"/>
            <person name="Miettinen O."/>
            <person name="Riley R."/>
            <person name="Acob R."/>
            <person name="Barry K."/>
            <person name="Cullen D."/>
            <person name="De Vries R."/>
            <person name="Hainaut M."/>
            <person name="Hatakka A."/>
            <person name="Henrissat B."/>
            <person name="Hilden K."/>
            <person name="Kuo R."/>
            <person name="Labutti K."/>
            <person name="Lipzen A."/>
            <person name="Makela M.R."/>
            <person name="Sandor L."/>
            <person name="Spatafora J.W."/>
            <person name="Grigoriev I.V."/>
            <person name="Hibbett D.S."/>
        </authorList>
    </citation>
    <scope>NUCLEOTIDE SEQUENCE [LARGE SCALE GENOMIC DNA]</scope>
    <source>
        <strain evidence="2 3">3A-2</strain>
    </source>
</reference>
<dbReference type="AlphaFoldDB" id="A0A8E2J2L2"/>
<proteinExistence type="predicted"/>
<protein>
    <submittedName>
        <fullName evidence="2">Uncharacterized protein</fullName>
    </submittedName>
</protein>
<feature type="compositionally biased region" description="Pro residues" evidence="1">
    <location>
        <begin position="132"/>
        <end position="145"/>
    </location>
</feature>
<sequence>METSIATTPATSDATSIPEPLDPAAMEHALVTSECAGATSTPEGLDFEVPKDTLIDIEGPTTDIGMIPNVPLSLASGVPSALAPSATQTVPLSWRPKGRGVTYTGSSREIASPRPPNPTATSTQVTDTPAGIQPPTPANPPQNQN</sequence>
<gene>
    <name evidence="2" type="ORF">OBBRIDRAFT_885581</name>
</gene>
<evidence type="ECO:0000256" key="1">
    <source>
        <dbReference type="SAM" id="MobiDB-lite"/>
    </source>
</evidence>
<feature type="region of interest" description="Disordered" evidence="1">
    <location>
        <begin position="1"/>
        <end position="21"/>
    </location>
</feature>
<name>A0A8E2J2L2_9APHY</name>
<feature type="compositionally biased region" description="Polar residues" evidence="1">
    <location>
        <begin position="1"/>
        <end position="15"/>
    </location>
</feature>
<dbReference type="EMBL" id="KV722356">
    <property type="protein sequence ID" value="OCH93308.1"/>
    <property type="molecule type" value="Genomic_DNA"/>
</dbReference>